<evidence type="ECO:0000313" key="3">
    <source>
        <dbReference type="Proteomes" id="UP000032233"/>
    </source>
</evidence>
<accession>A0A0D2HQ64</accession>
<dbReference type="AlphaFoldDB" id="A0A0D2HQ64"/>
<dbReference type="STRING" id="1429043.X474_18585"/>
<keyword evidence="3" id="KW-1185">Reference proteome</keyword>
<protein>
    <recommendedName>
        <fullName evidence="4">C4-dicarboxylate ABC transporter substrate-binding protein</fullName>
    </recommendedName>
</protein>
<organism evidence="2 3">
    <name type="scientific">Dethiosulfatarculus sandiegensis</name>
    <dbReference type="NCBI Taxonomy" id="1429043"/>
    <lineage>
        <taxon>Bacteria</taxon>
        <taxon>Pseudomonadati</taxon>
        <taxon>Thermodesulfobacteriota</taxon>
        <taxon>Desulfarculia</taxon>
        <taxon>Desulfarculales</taxon>
        <taxon>Desulfarculaceae</taxon>
        <taxon>Dethiosulfatarculus</taxon>
    </lineage>
</organism>
<dbReference type="InterPro" id="IPR018389">
    <property type="entry name" value="DctP_fam"/>
</dbReference>
<dbReference type="NCBIfam" id="NF037995">
    <property type="entry name" value="TRAP_S1"/>
    <property type="match status" value="1"/>
</dbReference>
<dbReference type="Pfam" id="PF03480">
    <property type="entry name" value="DctP"/>
    <property type="match status" value="1"/>
</dbReference>
<dbReference type="PANTHER" id="PTHR33376:SF15">
    <property type="entry name" value="BLL6794 PROTEIN"/>
    <property type="match status" value="1"/>
</dbReference>
<proteinExistence type="predicted"/>
<name>A0A0D2HQ64_9BACT</name>
<evidence type="ECO:0000313" key="2">
    <source>
        <dbReference type="EMBL" id="KIX12613.1"/>
    </source>
</evidence>
<dbReference type="GO" id="GO:0055085">
    <property type="term" value="P:transmembrane transport"/>
    <property type="evidence" value="ECO:0007669"/>
    <property type="project" value="InterPro"/>
</dbReference>
<dbReference type="CDD" id="cd13666">
    <property type="entry name" value="PBP2_TRAP_DctP_like_1"/>
    <property type="match status" value="1"/>
</dbReference>
<reference evidence="2 3" key="1">
    <citation type="submission" date="2013-11" db="EMBL/GenBank/DDBJ databases">
        <title>Metagenomic analysis of a methanogenic consortium involved in long chain n-alkane degradation.</title>
        <authorList>
            <person name="Davidova I.A."/>
            <person name="Callaghan A.V."/>
            <person name="Wawrik B."/>
            <person name="Pruitt S."/>
            <person name="Marks C."/>
            <person name="Duncan K.E."/>
            <person name="Suflita J.M."/>
        </authorList>
    </citation>
    <scope>NUCLEOTIDE SEQUENCE [LARGE SCALE GENOMIC DNA]</scope>
    <source>
        <strain evidence="2 3">SPR</strain>
    </source>
</reference>
<sequence>MAPKRFTHQKGRVTMKKTSMGLTLIYALGVFCLSLFGFADATQAKTFRYAAHGSPKGVRADAVKWWAKEIEKQTRGKIKIKFFWSGSLLKPGDAMEGIGRGTANVGGGWGIYHPAKTPLWTVADPPFSHSDPYVGLKTMQEMYKTYEPMQDELTKYNVKLLAPFASGMTQLGTGKGVNPILTPKDANGLKVRFAGGQWAKFWQSCQAVPVKLTQGEVYEGLMRGTVDATQSYFFILEAYKHWDVIKNYSVVNAGELCSYGLIINLDDWKELSPELQKIFTKVSDEFVLKYAKGLIDNRKRIRKLGREKGMVFHDLTKEQMAKWQEKAAPLMAKWVEFMKEKGLPGAETQAMFIKLRDKYAAEIAEKGYPWDSK</sequence>
<gene>
    <name evidence="2" type="ORF">X474_18585</name>
</gene>
<dbReference type="Gene3D" id="3.40.190.170">
    <property type="entry name" value="Bacterial extracellular solute-binding protein, family 7"/>
    <property type="match status" value="1"/>
</dbReference>
<dbReference type="Proteomes" id="UP000032233">
    <property type="component" value="Unassembled WGS sequence"/>
</dbReference>
<dbReference type="EMBL" id="AZAC01000029">
    <property type="protein sequence ID" value="KIX12613.1"/>
    <property type="molecule type" value="Genomic_DNA"/>
</dbReference>
<keyword evidence="1" id="KW-0732">Signal</keyword>
<comment type="caution">
    <text evidence="2">The sequence shown here is derived from an EMBL/GenBank/DDBJ whole genome shotgun (WGS) entry which is preliminary data.</text>
</comment>
<dbReference type="InParanoid" id="A0A0D2HQ64"/>
<dbReference type="InterPro" id="IPR038404">
    <property type="entry name" value="TRAP_DctP_sf"/>
</dbReference>
<evidence type="ECO:0000256" key="1">
    <source>
        <dbReference type="ARBA" id="ARBA00022729"/>
    </source>
</evidence>
<evidence type="ECO:0008006" key="4">
    <source>
        <dbReference type="Google" id="ProtNLM"/>
    </source>
</evidence>
<dbReference type="PANTHER" id="PTHR33376">
    <property type="match status" value="1"/>
</dbReference>